<dbReference type="HAMAP" id="MF_02227">
    <property type="entry name" value="RPE"/>
    <property type="match status" value="1"/>
</dbReference>
<organism evidence="15 16">
    <name type="scientific">Methanothermococcus okinawensis (strain DSM 14208 / JCM 11175 / IH1)</name>
    <dbReference type="NCBI Taxonomy" id="647113"/>
    <lineage>
        <taxon>Archaea</taxon>
        <taxon>Methanobacteriati</taxon>
        <taxon>Methanobacteriota</taxon>
        <taxon>Methanomada group</taxon>
        <taxon>Methanococci</taxon>
        <taxon>Methanococcales</taxon>
        <taxon>Methanococcaceae</taxon>
        <taxon>Methanothermococcus</taxon>
    </lineage>
</organism>
<feature type="binding site" evidence="10">
    <location>
        <begin position="190"/>
        <end position="192"/>
    </location>
    <ligand>
        <name>substrate</name>
    </ligand>
</feature>
<evidence type="ECO:0000256" key="9">
    <source>
        <dbReference type="ARBA" id="ARBA00023235"/>
    </source>
</evidence>
<name>F8AP15_METOI</name>
<evidence type="ECO:0000256" key="8">
    <source>
        <dbReference type="ARBA" id="ARBA00022723"/>
    </source>
</evidence>
<dbReference type="InterPro" id="IPR011060">
    <property type="entry name" value="RibuloseP-bd_barrel"/>
</dbReference>
<dbReference type="GO" id="GO:0004750">
    <property type="term" value="F:D-ribulose-phosphate 3-epimerase activity"/>
    <property type="evidence" value="ECO:0007669"/>
    <property type="project" value="UniProtKB-UniRule"/>
</dbReference>
<accession>F8AP15</accession>
<comment type="cofactor">
    <cofactor evidence="10 13">
        <name>a divalent metal cation</name>
        <dbReference type="ChEBI" id="CHEBI:60240"/>
    </cofactor>
    <text evidence="10 13">Binds 1 divalent metal cation per subunit.</text>
</comment>
<dbReference type="PROSITE" id="PS01085">
    <property type="entry name" value="RIBUL_P_3_EPIMER_1"/>
    <property type="match status" value="1"/>
</dbReference>
<gene>
    <name evidence="10" type="primary">rpe</name>
    <name evidence="15" type="ordered locus">Metok_1198</name>
</gene>
<evidence type="ECO:0000256" key="2">
    <source>
        <dbReference type="ARBA" id="ARBA00001936"/>
    </source>
</evidence>
<comment type="cofactor">
    <cofactor evidence="3">
        <name>Co(2+)</name>
        <dbReference type="ChEBI" id="CHEBI:48828"/>
    </cofactor>
</comment>
<evidence type="ECO:0000313" key="15">
    <source>
        <dbReference type="EMBL" id="AEH07166.1"/>
    </source>
</evidence>
<dbReference type="GO" id="GO:0046872">
    <property type="term" value="F:metal ion binding"/>
    <property type="evidence" value="ECO:0007669"/>
    <property type="project" value="UniProtKB-UniRule"/>
</dbReference>
<comment type="similarity">
    <text evidence="6 10 11">Belongs to the ribulose-phosphate 3-epimerase family.</text>
</comment>
<keyword evidence="8 10" id="KW-0479">Metal-binding</keyword>
<feature type="active site" description="Proton acceptor" evidence="10 12">
    <location>
        <position position="51"/>
    </location>
</feature>
<dbReference type="SUPFAM" id="SSF51366">
    <property type="entry name" value="Ribulose-phoshate binding barrel"/>
    <property type="match status" value="1"/>
</dbReference>
<evidence type="ECO:0000256" key="4">
    <source>
        <dbReference type="ARBA" id="ARBA00001947"/>
    </source>
</evidence>
<comment type="cofactor">
    <cofactor evidence="2">
        <name>Mn(2+)</name>
        <dbReference type="ChEBI" id="CHEBI:29035"/>
    </cofactor>
</comment>
<dbReference type="PANTHER" id="PTHR11749">
    <property type="entry name" value="RIBULOSE-5-PHOSPHATE-3-EPIMERASE"/>
    <property type="match status" value="1"/>
</dbReference>
<proteinExistence type="inferred from homology"/>
<evidence type="ECO:0000256" key="7">
    <source>
        <dbReference type="ARBA" id="ARBA00013188"/>
    </source>
</evidence>
<dbReference type="GO" id="GO:0019323">
    <property type="term" value="P:pentose catabolic process"/>
    <property type="evidence" value="ECO:0007669"/>
    <property type="project" value="UniProtKB-UniRule"/>
</dbReference>
<comment type="pathway">
    <text evidence="10">Carbohydrate degradation.</text>
</comment>
<comment type="function">
    <text evidence="10">Catalyzes the reversible epimerization of D-ribulose 5-phosphate to D-xylulose 5-phosphate.</text>
</comment>
<feature type="binding site" evidence="10 14">
    <location>
        <position position="24"/>
    </location>
    <ligand>
        <name>substrate</name>
    </ligand>
</feature>
<dbReference type="GO" id="GO:0006098">
    <property type="term" value="P:pentose-phosphate shunt"/>
    <property type="evidence" value="ECO:0007669"/>
    <property type="project" value="UniProtKB-UniRule"/>
</dbReference>
<dbReference type="AlphaFoldDB" id="F8AP15"/>
<evidence type="ECO:0000256" key="12">
    <source>
        <dbReference type="PIRSR" id="PIRSR001461-1"/>
    </source>
</evidence>
<dbReference type="KEGG" id="mok:Metok_1198"/>
<feature type="binding site" evidence="10 14">
    <location>
        <begin position="157"/>
        <end position="160"/>
    </location>
    <ligand>
        <name>substrate</name>
    </ligand>
</feature>
<comment type="cofactor">
    <cofactor evidence="4">
        <name>Zn(2+)</name>
        <dbReference type="ChEBI" id="CHEBI:29105"/>
    </cofactor>
</comment>
<evidence type="ECO:0000256" key="11">
    <source>
        <dbReference type="PIRNR" id="PIRNR001461"/>
    </source>
</evidence>
<dbReference type="InterPro" id="IPR000056">
    <property type="entry name" value="Ribul_P_3_epim-like"/>
</dbReference>
<keyword evidence="16" id="KW-1185">Reference proteome</keyword>
<keyword evidence="9 10" id="KW-0413">Isomerase</keyword>
<dbReference type="PROSITE" id="PS01086">
    <property type="entry name" value="RIBUL_P_3_EPIMER_2"/>
    <property type="match status" value="1"/>
</dbReference>
<dbReference type="Proteomes" id="UP000009296">
    <property type="component" value="Chromosome"/>
</dbReference>
<keyword evidence="10 11" id="KW-0119">Carbohydrate metabolism</keyword>
<evidence type="ECO:0000313" key="16">
    <source>
        <dbReference type="Proteomes" id="UP000009296"/>
    </source>
</evidence>
<evidence type="ECO:0000256" key="14">
    <source>
        <dbReference type="PIRSR" id="PIRSR001461-3"/>
    </source>
</evidence>
<feature type="binding site" evidence="10 14">
    <location>
        <position position="82"/>
    </location>
    <ligand>
        <name>substrate</name>
    </ligand>
</feature>
<dbReference type="InterPro" id="IPR013785">
    <property type="entry name" value="Aldolase_TIM"/>
</dbReference>
<dbReference type="HOGENOM" id="CLU_054856_2_1_2"/>
<feature type="binding site" evidence="10 13">
    <location>
        <position position="82"/>
    </location>
    <ligand>
        <name>a divalent metal cation</name>
        <dbReference type="ChEBI" id="CHEBI:60240"/>
    </ligand>
</feature>
<feature type="binding site" evidence="10 13">
    <location>
        <position position="190"/>
    </location>
    <ligand>
        <name>a divalent metal cation</name>
        <dbReference type="ChEBI" id="CHEBI:60240"/>
    </ligand>
</feature>
<feature type="binding site" evidence="10 13">
    <location>
        <position position="51"/>
    </location>
    <ligand>
        <name>a divalent metal cation</name>
        <dbReference type="ChEBI" id="CHEBI:60240"/>
    </ligand>
</feature>
<comment type="cofactor">
    <cofactor evidence="5">
        <name>Fe(2+)</name>
        <dbReference type="ChEBI" id="CHEBI:29033"/>
    </cofactor>
</comment>
<evidence type="ECO:0000256" key="10">
    <source>
        <dbReference type="HAMAP-Rule" id="MF_02227"/>
    </source>
</evidence>
<dbReference type="STRING" id="647113.Metok_1198"/>
<evidence type="ECO:0000256" key="13">
    <source>
        <dbReference type="PIRSR" id="PIRSR001461-2"/>
    </source>
</evidence>
<comment type="catalytic activity">
    <reaction evidence="1 10 11">
        <text>D-ribulose 5-phosphate = D-xylulose 5-phosphate</text>
        <dbReference type="Rhea" id="RHEA:13677"/>
        <dbReference type="ChEBI" id="CHEBI:57737"/>
        <dbReference type="ChEBI" id="CHEBI:58121"/>
        <dbReference type="EC" id="5.1.3.1"/>
    </reaction>
</comment>
<dbReference type="Gene3D" id="3.20.20.70">
    <property type="entry name" value="Aldolase class I"/>
    <property type="match status" value="1"/>
</dbReference>
<dbReference type="NCBIfam" id="TIGR01163">
    <property type="entry name" value="rpe"/>
    <property type="match status" value="1"/>
</dbReference>
<dbReference type="eggNOG" id="arCOG05046">
    <property type="taxonomic scope" value="Archaea"/>
</dbReference>
<feature type="binding site" evidence="14">
    <location>
        <position position="192"/>
    </location>
    <ligand>
        <name>substrate</name>
    </ligand>
</feature>
<feature type="active site" description="Proton donor" evidence="10 12">
    <location>
        <position position="190"/>
    </location>
</feature>
<dbReference type="NCBIfam" id="NF004076">
    <property type="entry name" value="PRK05581.1-4"/>
    <property type="match status" value="1"/>
</dbReference>
<evidence type="ECO:0000256" key="6">
    <source>
        <dbReference type="ARBA" id="ARBA00009541"/>
    </source>
</evidence>
<protein>
    <recommendedName>
        <fullName evidence="7 10">Ribulose-phosphate 3-epimerase</fullName>
        <ecNumber evidence="7 10">5.1.3.1</ecNumber>
    </recommendedName>
</protein>
<dbReference type="EMBL" id="CP002792">
    <property type="protein sequence ID" value="AEH07166.1"/>
    <property type="molecule type" value="Genomic_DNA"/>
</dbReference>
<feature type="binding site" evidence="10 13">
    <location>
        <position position="49"/>
    </location>
    <ligand>
        <name>a divalent metal cation</name>
        <dbReference type="ChEBI" id="CHEBI:60240"/>
    </ligand>
</feature>
<evidence type="ECO:0000256" key="3">
    <source>
        <dbReference type="ARBA" id="ARBA00001941"/>
    </source>
</evidence>
<keyword evidence="13" id="KW-0464">Manganese</keyword>
<dbReference type="GO" id="GO:0005737">
    <property type="term" value="C:cytoplasm"/>
    <property type="evidence" value="ECO:0007669"/>
    <property type="project" value="UniProtKB-ARBA"/>
</dbReference>
<dbReference type="InterPro" id="IPR026019">
    <property type="entry name" value="Ribul_P_3_epim"/>
</dbReference>
<reference evidence="15" key="1">
    <citation type="submission" date="2011-05" db="EMBL/GenBank/DDBJ databases">
        <title>Complete sequence of chromosome of Methanothermococcus okinawensis IH1.</title>
        <authorList>
            <consortium name="US DOE Joint Genome Institute"/>
            <person name="Lucas S."/>
            <person name="Han J."/>
            <person name="Lapidus A."/>
            <person name="Cheng J.-F."/>
            <person name="Goodwin L."/>
            <person name="Pitluck S."/>
            <person name="Peters L."/>
            <person name="Mikhailova N."/>
            <person name="Held B."/>
            <person name="Han C."/>
            <person name="Tapia R."/>
            <person name="Land M."/>
            <person name="Hauser L."/>
            <person name="Kyrpides N."/>
            <person name="Ivanova N."/>
            <person name="Pagani I."/>
            <person name="Sieprawska-Lupa M."/>
            <person name="Takai K."/>
            <person name="Miyazaki J."/>
            <person name="Whitman W."/>
            <person name="Woyke T."/>
        </authorList>
    </citation>
    <scope>NUCLEOTIDE SEQUENCE [LARGE SCALE GENOMIC DNA]</scope>
    <source>
        <strain evidence="15">IH1</strain>
    </source>
</reference>
<evidence type="ECO:0000256" key="5">
    <source>
        <dbReference type="ARBA" id="ARBA00001954"/>
    </source>
</evidence>
<evidence type="ECO:0000256" key="1">
    <source>
        <dbReference type="ARBA" id="ARBA00001782"/>
    </source>
</evidence>
<keyword evidence="13" id="KW-0862">Zinc</keyword>
<dbReference type="CDD" id="cd00429">
    <property type="entry name" value="RPE"/>
    <property type="match status" value="1"/>
</dbReference>
<sequence length="253" mass="28170">MNKQKNKHERKNKKGVIMVKIGASILSANYGHLEKEVKKVEKAGVDFIHIDMMDGHFVPNLSMGIGISKYIKNITGLPTDVHLMVENPDLFIPILADDADMITFHIETCKFPFRTIKLIKDKGAEPIVALNPSTPIDTIEYILEDLCGVLIMTVEPGFSGQKFINPMLKKIDRLKNIILKEGYNTKILVDGGINSETAPKVVEAGADVLIAASAIYNKENIEEAVKILRESAKFKNKFIVLDIIISTNEILIQ</sequence>
<dbReference type="FunFam" id="3.20.20.70:FF:000004">
    <property type="entry name" value="Ribulose-phosphate 3-epimerase"/>
    <property type="match status" value="1"/>
</dbReference>
<dbReference type="EC" id="5.1.3.1" evidence="7 10"/>
<keyword evidence="13" id="KW-0170">Cobalt</keyword>
<dbReference type="PIRSF" id="PIRSF001461">
    <property type="entry name" value="RPE"/>
    <property type="match status" value="1"/>
</dbReference>
<dbReference type="Pfam" id="PF00834">
    <property type="entry name" value="Ribul_P_3_epim"/>
    <property type="match status" value="1"/>
</dbReference>
<feature type="binding site" evidence="10 14">
    <location>
        <begin position="212"/>
        <end position="213"/>
    </location>
    <ligand>
        <name>substrate</name>
    </ligand>
</feature>